<dbReference type="EnsemblPlants" id="AVESA.00010b.r2.7AG1222830.1">
    <property type="protein sequence ID" value="AVESA.00010b.r2.7AG1222830.1.CDS"/>
    <property type="gene ID" value="AVESA.00010b.r2.7AG1222830"/>
</dbReference>
<proteinExistence type="predicted"/>
<organism evidence="1 2">
    <name type="scientific">Avena sativa</name>
    <name type="common">Oat</name>
    <dbReference type="NCBI Taxonomy" id="4498"/>
    <lineage>
        <taxon>Eukaryota</taxon>
        <taxon>Viridiplantae</taxon>
        <taxon>Streptophyta</taxon>
        <taxon>Embryophyta</taxon>
        <taxon>Tracheophyta</taxon>
        <taxon>Spermatophyta</taxon>
        <taxon>Magnoliopsida</taxon>
        <taxon>Liliopsida</taxon>
        <taxon>Poales</taxon>
        <taxon>Poaceae</taxon>
        <taxon>BOP clade</taxon>
        <taxon>Pooideae</taxon>
        <taxon>Poodae</taxon>
        <taxon>Poeae</taxon>
        <taxon>Poeae Chloroplast Group 1 (Aveneae type)</taxon>
        <taxon>Aveninae</taxon>
        <taxon>Avena</taxon>
    </lineage>
</organism>
<evidence type="ECO:0000313" key="1">
    <source>
        <dbReference type="EnsemblPlants" id="AVESA.00010b.r2.7AG1222830.1.CDS"/>
    </source>
</evidence>
<protein>
    <submittedName>
        <fullName evidence="1">Uncharacterized protein</fullName>
    </submittedName>
</protein>
<keyword evidence="2" id="KW-1185">Reference proteome</keyword>
<reference evidence="1" key="2">
    <citation type="submission" date="2025-09" db="UniProtKB">
        <authorList>
            <consortium name="EnsemblPlants"/>
        </authorList>
    </citation>
    <scope>IDENTIFICATION</scope>
</reference>
<dbReference type="Proteomes" id="UP001732700">
    <property type="component" value="Chromosome 7A"/>
</dbReference>
<reference evidence="1" key="1">
    <citation type="submission" date="2021-05" db="EMBL/GenBank/DDBJ databases">
        <authorList>
            <person name="Scholz U."/>
            <person name="Mascher M."/>
            <person name="Fiebig A."/>
        </authorList>
    </citation>
    <scope>NUCLEOTIDE SEQUENCE [LARGE SCALE GENOMIC DNA]</scope>
</reference>
<evidence type="ECO:0000313" key="2">
    <source>
        <dbReference type="Proteomes" id="UP001732700"/>
    </source>
</evidence>
<sequence length="221" mass="23439">MMMRRVAPSASSQEEAAAAAAGSGSTTGGVPGWLEALLGTRFFLACAAHPGSPRNECNMFCIDCRATPAAFCYYCRSHRHAAHRVIQIRRSSYHDVVRVTEVDDVLDTAGVQTYVINSARVLFLNERPQPRGAGAAAGKAAASPYNCEICGRALLDPFRFCSLGCKLVDTKRHGHEAAPTANADDAVGGDSEAEAGGSNKHGARPQGRRRKGTPHRAPFGS</sequence>
<accession>A0ACD5ZTX5</accession>
<name>A0ACD5ZTX5_AVESA</name>